<gene>
    <name evidence="2" type="ORF">HaLaN_13615</name>
</gene>
<dbReference type="Proteomes" id="UP000485058">
    <property type="component" value="Unassembled WGS sequence"/>
</dbReference>
<dbReference type="AlphaFoldDB" id="A0A699Z4R0"/>
<evidence type="ECO:0000256" key="1">
    <source>
        <dbReference type="SAM" id="MobiDB-lite"/>
    </source>
</evidence>
<keyword evidence="3" id="KW-1185">Reference proteome</keyword>
<accession>A0A699Z4R0</accession>
<comment type="caution">
    <text evidence="2">The sequence shown here is derived from an EMBL/GenBank/DDBJ whole genome shotgun (WGS) entry which is preliminary data.</text>
</comment>
<feature type="non-terminal residue" evidence="2">
    <location>
        <position position="1"/>
    </location>
</feature>
<feature type="non-terminal residue" evidence="2">
    <location>
        <position position="109"/>
    </location>
</feature>
<feature type="region of interest" description="Disordered" evidence="1">
    <location>
        <begin position="1"/>
        <end position="41"/>
    </location>
</feature>
<reference evidence="2 3" key="1">
    <citation type="submission" date="2020-02" db="EMBL/GenBank/DDBJ databases">
        <title>Draft genome sequence of Haematococcus lacustris strain NIES-144.</title>
        <authorList>
            <person name="Morimoto D."/>
            <person name="Nakagawa S."/>
            <person name="Yoshida T."/>
            <person name="Sawayama S."/>
        </authorList>
    </citation>
    <scope>NUCLEOTIDE SEQUENCE [LARGE SCALE GENOMIC DNA]</scope>
    <source>
        <strain evidence="2 3">NIES-144</strain>
    </source>
</reference>
<sequence>MDKKERKGTDKQKKGPAKELKASRSPQGKQRQERRNGWETKRRQKAVWEVYLDLKWARKRLKLYGAQDRALEQFFKKLEEEMAEVSMEHHGRAKQLVVYFAAASIGTRG</sequence>
<feature type="compositionally biased region" description="Basic and acidic residues" evidence="1">
    <location>
        <begin position="30"/>
        <end position="41"/>
    </location>
</feature>
<evidence type="ECO:0000313" key="3">
    <source>
        <dbReference type="Proteomes" id="UP000485058"/>
    </source>
</evidence>
<evidence type="ECO:0000313" key="2">
    <source>
        <dbReference type="EMBL" id="GFH17071.1"/>
    </source>
</evidence>
<organism evidence="2 3">
    <name type="scientific">Haematococcus lacustris</name>
    <name type="common">Green alga</name>
    <name type="synonym">Haematococcus pluvialis</name>
    <dbReference type="NCBI Taxonomy" id="44745"/>
    <lineage>
        <taxon>Eukaryota</taxon>
        <taxon>Viridiplantae</taxon>
        <taxon>Chlorophyta</taxon>
        <taxon>core chlorophytes</taxon>
        <taxon>Chlorophyceae</taxon>
        <taxon>CS clade</taxon>
        <taxon>Chlamydomonadales</taxon>
        <taxon>Haematococcaceae</taxon>
        <taxon>Haematococcus</taxon>
    </lineage>
</organism>
<name>A0A699Z4R0_HAELA</name>
<protein>
    <submittedName>
        <fullName evidence="2">Uncharacterized protein</fullName>
    </submittedName>
</protein>
<dbReference type="EMBL" id="BLLF01001091">
    <property type="protein sequence ID" value="GFH17071.1"/>
    <property type="molecule type" value="Genomic_DNA"/>
</dbReference>
<proteinExistence type="predicted"/>
<feature type="compositionally biased region" description="Basic and acidic residues" evidence="1">
    <location>
        <begin position="1"/>
        <end position="22"/>
    </location>
</feature>